<gene>
    <name evidence="1" type="ORF">PG993_006893</name>
</gene>
<sequence length="198" mass="23054">MLPPPGGWEAINRDNLVKLQENGRYINGLTDNVLKLMRHIPYFSQNSPELLFETHPVAHDEKFTGSFARSPETDEEKEAAQERIRKAHEDFDQLVPPHMLLFATGRPWRCYTILIDTERGAVRFWDRAGDHYPTQHPGDLDLDSNLDEEEISLDSAEAWKLARIYKIQTFFALWKREFMVNSSPHCFQSTVWRGVNLI</sequence>
<evidence type="ECO:0000313" key="2">
    <source>
        <dbReference type="Proteomes" id="UP001444661"/>
    </source>
</evidence>
<protein>
    <submittedName>
        <fullName evidence="1">Uncharacterized protein</fullName>
    </submittedName>
</protein>
<reference evidence="1 2" key="1">
    <citation type="submission" date="2023-01" db="EMBL/GenBank/DDBJ databases">
        <title>Analysis of 21 Apiospora genomes using comparative genomics revels a genus with tremendous synthesis potential of carbohydrate active enzymes and secondary metabolites.</title>
        <authorList>
            <person name="Sorensen T."/>
        </authorList>
    </citation>
    <scope>NUCLEOTIDE SEQUENCE [LARGE SCALE GENOMIC DNA]</scope>
    <source>
        <strain evidence="1 2">CBS 33761</strain>
    </source>
</reference>
<accession>A0ABR1SW81</accession>
<comment type="caution">
    <text evidence="1">The sequence shown here is derived from an EMBL/GenBank/DDBJ whole genome shotgun (WGS) entry which is preliminary data.</text>
</comment>
<dbReference type="Proteomes" id="UP001444661">
    <property type="component" value="Unassembled WGS sequence"/>
</dbReference>
<proteinExistence type="predicted"/>
<dbReference type="EMBL" id="JAQQWK010000006">
    <property type="protein sequence ID" value="KAK8038482.1"/>
    <property type="molecule type" value="Genomic_DNA"/>
</dbReference>
<name>A0ABR1SW81_9PEZI</name>
<evidence type="ECO:0000313" key="1">
    <source>
        <dbReference type="EMBL" id="KAK8038482.1"/>
    </source>
</evidence>
<organism evidence="1 2">
    <name type="scientific">Apiospora rasikravindrae</name>
    <dbReference type="NCBI Taxonomy" id="990691"/>
    <lineage>
        <taxon>Eukaryota</taxon>
        <taxon>Fungi</taxon>
        <taxon>Dikarya</taxon>
        <taxon>Ascomycota</taxon>
        <taxon>Pezizomycotina</taxon>
        <taxon>Sordariomycetes</taxon>
        <taxon>Xylariomycetidae</taxon>
        <taxon>Amphisphaeriales</taxon>
        <taxon>Apiosporaceae</taxon>
        <taxon>Apiospora</taxon>
    </lineage>
</organism>
<keyword evidence="2" id="KW-1185">Reference proteome</keyword>